<feature type="compositionally biased region" description="Basic residues" evidence="1">
    <location>
        <begin position="123"/>
        <end position="133"/>
    </location>
</feature>
<keyword evidence="2" id="KW-0472">Membrane</keyword>
<evidence type="ECO:0000313" key="3">
    <source>
        <dbReference type="EMBL" id="KKN38021.1"/>
    </source>
</evidence>
<dbReference type="AlphaFoldDB" id="A0A0F9SME3"/>
<name>A0A0F9SME3_9ZZZZ</name>
<accession>A0A0F9SME3</accession>
<proteinExistence type="predicted"/>
<evidence type="ECO:0000256" key="1">
    <source>
        <dbReference type="SAM" id="MobiDB-lite"/>
    </source>
</evidence>
<feature type="transmembrane region" description="Helical" evidence="2">
    <location>
        <begin position="20"/>
        <end position="40"/>
    </location>
</feature>
<keyword evidence="2" id="KW-1133">Transmembrane helix</keyword>
<organism evidence="3">
    <name type="scientific">marine sediment metagenome</name>
    <dbReference type="NCBI Taxonomy" id="412755"/>
    <lineage>
        <taxon>unclassified sequences</taxon>
        <taxon>metagenomes</taxon>
        <taxon>ecological metagenomes</taxon>
    </lineage>
</organism>
<protein>
    <submittedName>
        <fullName evidence="3">Uncharacterized protein</fullName>
    </submittedName>
</protein>
<feature type="region of interest" description="Disordered" evidence="1">
    <location>
        <begin position="123"/>
        <end position="146"/>
    </location>
</feature>
<reference evidence="3" key="1">
    <citation type="journal article" date="2015" name="Nature">
        <title>Complex archaea that bridge the gap between prokaryotes and eukaryotes.</title>
        <authorList>
            <person name="Spang A."/>
            <person name="Saw J.H."/>
            <person name="Jorgensen S.L."/>
            <person name="Zaremba-Niedzwiedzka K."/>
            <person name="Martijn J."/>
            <person name="Lind A.E."/>
            <person name="van Eijk R."/>
            <person name="Schleper C."/>
            <person name="Guy L."/>
            <person name="Ettema T.J."/>
        </authorList>
    </citation>
    <scope>NUCLEOTIDE SEQUENCE</scope>
</reference>
<dbReference type="EMBL" id="LAZR01001857">
    <property type="protein sequence ID" value="KKN38021.1"/>
    <property type="molecule type" value="Genomic_DNA"/>
</dbReference>
<keyword evidence="2" id="KW-0812">Transmembrane</keyword>
<sequence>MSANILLGGLILYGKHFESMYTGSMFGVGPTVFAVWGYVISHTKKDGYIELNPQLLGAVIGCSVEEIETAIEFLCNPDGRSRSKDEDGRRMIREGEFDYRVVNYTSYRNILNEDERRAYNRLKKRESRARQKSKGQSLTVNESQQVSAHTDAAVALSVDAKPQEEEASSSRQNIDRYYIACTVALNHGMQENPTIEGEWMPVTASSQVARVTWCEDEIPLGIVEEIILERSKAYRCSAQNRGPRSLKYFDRAVRETWERGQQSASDAKVSEVLSR</sequence>
<gene>
    <name evidence="3" type="ORF">LCGC14_0757860</name>
</gene>
<evidence type="ECO:0000256" key="2">
    <source>
        <dbReference type="SAM" id="Phobius"/>
    </source>
</evidence>
<feature type="compositionally biased region" description="Polar residues" evidence="1">
    <location>
        <begin position="134"/>
        <end position="146"/>
    </location>
</feature>
<comment type="caution">
    <text evidence="3">The sequence shown here is derived from an EMBL/GenBank/DDBJ whole genome shotgun (WGS) entry which is preliminary data.</text>
</comment>